<accession>A0A9W8JPH7</accession>
<sequence length="195" mass="22465">MLLSIMHDEDVQRVVMIADRHFNTFWPQLYGDYRENLQRLTEWRPSLRRIYPTSAFAASSINLGPRTVSHRHYDFANLAWGLCAITAFGNYDPDKGGHLVLWELKLVVRFPPGTTIIIPSAMVMHSNTPIQDGERRYSIAQYNSSGLFRFVDNGFMTDAAWDKQASNAAKDQRAEERKARWKRGLGRLSNRSDLM</sequence>
<protein>
    <submittedName>
        <fullName evidence="1">Uncharacterized protein</fullName>
    </submittedName>
</protein>
<comment type="caution">
    <text evidence="1">The sequence shown here is derived from an EMBL/GenBank/DDBJ whole genome shotgun (WGS) entry which is preliminary data.</text>
</comment>
<evidence type="ECO:0000313" key="2">
    <source>
        <dbReference type="Proteomes" id="UP001148786"/>
    </source>
</evidence>
<keyword evidence="2" id="KW-1185">Reference proteome</keyword>
<dbReference type="Gene3D" id="3.60.130.30">
    <property type="match status" value="1"/>
</dbReference>
<dbReference type="EMBL" id="JANKHO010002502">
    <property type="protein sequence ID" value="KAJ3491878.1"/>
    <property type="molecule type" value="Genomic_DNA"/>
</dbReference>
<dbReference type="AlphaFoldDB" id="A0A9W8JPH7"/>
<dbReference type="OrthoDB" id="3025143at2759"/>
<evidence type="ECO:0000313" key="1">
    <source>
        <dbReference type="EMBL" id="KAJ3491878.1"/>
    </source>
</evidence>
<proteinExistence type="predicted"/>
<dbReference type="Proteomes" id="UP001148786">
    <property type="component" value="Unassembled WGS sequence"/>
</dbReference>
<reference evidence="1" key="1">
    <citation type="submission" date="2022-07" db="EMBL/GenBank/DDBJ databases">
        <title>Genome Sequence of Agrocybe chaxingu.</title>
        <authorList>
            <person name="Buettner E."/>
        </authorList>
    </citation>
    <scope>NUCLEOTIDE SEQUENCE</scope>
    <source>
        <strain evidence="1">MP-N11</strain>
    </source>
</reference>
<gene>
    <name evidence="1" type="ORF">NLJ89_g11294</name>
</gene>
<organism evidence="1 2">
    <name type="scientific">Agrocybe chaxingu</name>
    <dbReference type="NCBI Taxonomy" id="84603"/>
    <lineage>
        <taxon>Eukaryota</taxon>
        <taxon>Fungi</taxon>
        <taxon>Dikarya</taxon>
        <taxon>Basidiomycota</taxon>
        <taxon>Agaricomycotina</taxon>
        <taxon>Agaricomycetes</taxon>
        <taxon>Agaricomycetidae</taxon>
        <taxon>Agaricales</taxon>
        <taxon>Agaricineae</taxon>
        <taxon>Strophariaceae</taxon>
        <taxon>Agrocybe</taxon>
    </lineage>
</organism>
<name>A0A9W8JPH7_9AGAR</name>